<gene>
    <name evidence="1" type="ORF">CGGC5_v008665</name>
</gene>
<keyword evidence="2" id="KW-1185">Reference proteome</keyword>
<name>A0A7J6J295_COLFN</name>
<reference evidence="1 2" key="1">
    <citation type="submission" date="2012-08" db="EMBL/GenBank/DDBJ databases">
        <authorList>
            <person name="Gan P.H.P."/>
            <person name="Ikeda K."/>
            <person name="Irieda H."/>
            <person name="Narusaka M."/>
            <person name="O'Connell R.J."/>
            <person name="Narusaka Y."/>
            <person name="Takano Y."/>
            <person name="Kubo Y."/>
            <person name="Shirasu K."/>
        </authorList>
    </citation>
    <scope>NUCLEOTIDE SEQUENCE [LARGE SCALE GENOMIC DNA]</scope>
    <source>
        <strain evidence="1 2">Nara gc5</strain>
    </source>
</reference>
<protein>
    <submittedName>
        <fullName evidence="1">Uncharacterized protein</fullName>
    </submittedName>
</protein>
<comment type="caution">
    <text evidence="1">The sequence shown here is derived from an EMBL/GenBank/DDBJ whole genome shotgun (WGS) entry which is preliminary data.</text>
</comment>
<dbReference type="Proteomes" id="UP000011096">
    <property type="component" value="Unassembled WGS sequence"/>
</dbReference>
<dbReference type="RefSeq" id="XP_031875835.1">
    <property type="nucleotide sequence ID" value="XM_032027822.1"/>
</dbReference>
<accession>A0A7J6J295</accession>
<proteinExistence type="predicted"/>
<evidence type="ECO:0000313" key="2">
    <source>
        <dbReference type="Proteomes" id="UP000011096"/>
    </source>
</evidence>
<reference evidence="1 2" key="2">
    <citation type="submission" date="2020-04" db="EMBL/GenBank/DDBJ databases">
        <title>Genome sequencing and assembly of multiple isolates from the Colletotrichum gloeosporioides species complex.</title>
        <authorList>
            <person name="Gan P."/>
            <person name="Shirasu K."/>
        </authorList>
    </citation>
    <scope>NUCLEOTIDE SEQUENCE [LARGE SCALE GENOMIC DNA]</scope>
    <source>
        <strain evidence="1 2">Nara gc5</strain>
    </source>
</reference>
<sequence length="93" mass="9801">MVSEIQGAYFAGPPLVELPAPAFSDAASLIPLTALSAAMFSERRYCCYQVHLEVPRPNQCTVAQVVGTAVSRLPAPSLHGHALLSISGPYPPP</sequence>
<dbReference type="OrthoDB" id="10297127at2759"/>
<dbReference type="InParanoid" id="A0A7J6J295"/>
<dbReference type="GeneID" id="43611939"/>
<organism evidence="1 2">
    <name type="scientific">Colletotrichum fructicola (strain Nara gc5)</name>
    <name type="common">Anthracnose fungus</name>
    <name type="synonym">Colletotrichum gloeosporioides (strain Nara gc5)</name>
    <dbReference type="NCBI Taxonomy" id="1213859"/>
    <lineage>
        <taxon>Eukaryota</taxon>
        <taxon>Fungi</taxon>
        <taxon>Dikarya</taxon>
        <taxon>Ascomycota</taxon>
        <taxon>Pezizomycotina</taxon>
        <taxon>Sordariomycetes</taxon>
        <taxon>Hypocreomycetidae</taxon>
        <taxon>Glomerellales</taxon>
        <taxon>Glomerellaceae</taxon>
        <taxon>Colletotrichum</taxon>
        <taxon>Colletotrichum gloeosporioides species complex</taxon>
    </lineage>
</organism>
<evidence type="ECO:0000313" key="1">
    <source>
        <dbReference type="EMBL" id="KAF4482480.1"/>
    </source>
</evidence>
<dbReference type="EMBL" id="ANPB02000005">
    <property type="protein sequence ID" value="KAF4482480.1"/>
    <property type="molecule type" value="Genomic_DNA"/>
</dbReference>
<dbReference type="AlphaFoldDB" id="A0A7J6J295"/>